<evidence type="ECO:0000256" key="1">
    <source>
        <dbReference type="SAM" id="Phobius"/>
    </source>
</evidence>
<organism evidence="2">
    <name type="scientific">Leviviridae sp</name>
    <dbReference type="NCBI Taxonomy" id="2027243"/>
    <lineage>
        <taxon>Viruses</taxon>
        <taxon>Riboviria</taxon>
        <taxon>Orthornavirae</taxon>
        <taxon>Lenarviricota</taxon>
        <taxon>Leviviricetes</taxon>
        <taxon>Norzivirales</taxon>
        <taxon>Fiersviridae</taxon>
    </lineage>
</organism>
<keyword evidence="1" id="KW-0472">Membrane</keyword>
<evidence type="ECO:0000313" key="2">
    <source>
        <dbReference type="EMBL" id="QDH86816.1"/>
    </source>
</evidence>
<proteinExistence type="predicted"/>
<name>A0A514CZM8_9VIRU</name>
<gene>
    <name evidence="2" type="ORF">H4Rhizo43493_000002</name>
</gene>
<reference evidence="2" key="1">
    <citation type="submission" date="2019-05" db="EMBL/GenBank/DDBJ databases">
        <title>Metatranscriptomic reconstruction reveals RNA viruses with the potential to shape carbon cycling in soil.</title>
        <authorList>
            <person name="Starr E.P."/>
            <person name="Nuccio E."/>
            <person name="Pett-Ridge J."/>
            <person name="Banfield J.F."/>
            <person name="Firestone M.K."/>
        </authorList>
    </citation>
    <scope>NUCLEOTIDE SEQUENCE</scope>
    <source>
        <strain evidence="2">H4_Rhizo_43_scaffold_493</strain>
    </source>
</reference>
<dbReference type="EMBL" id="MN032950">
    <property type="protein sequence ID" value="QDH86816.1"/>
    <property type="molecule type" value="Genomic_RNA"/>
</dbReference>
<keyword evidence="1" id="KW-1133">Transmembrane helix</keyword>
<feature type="transmembrane region" description="Helical" evidence="1">
    <location>
        <begin position="6"/>
        <end position="28"/>
    </location>
</feature>
<accession>A0A514CZM8</accession>
<protein>
    <submittedName>
        <fullName evidence="2">Uncharacterized protein</fullName>
    </submittedName>
</protein>
<keyword evidence="1" id="KW-0812">Transmembrane</keyword>
<sequence length="34" mass="3920">MDIVLTTAICMLVVFWMLIIVFLILAVGDRLLWP</sequence>